<dbReference type="Proteomes" id="UP001148313">
    <property type="component" value="Unassembled WGS sequence"/>
</dbReference>
<keyword evidence="2" id="KW-0472">Membrane</keyword>
<keyword evidence="2" id="KW-1133">Transmembrane helix</keyword>
<feature type="compositionally biased region" description="Basic and acidic residues" evidence="1">
    <location>
        <begin position="7"/>
        <end position="16"/>
    </location>
</feature>
<evidence type="ECO:0000313" key="3">
    <source>
        <dbReference type="EMBL" id="MDA4845884.1"/>
    </source>
</evidence>
<evidence type="ECO:0000313" key="4">
    <source>
        <dbReference type="Proteomes" id="UP001148313"/>
    </source>
</evidence>
<evidence type="ECO:0000256" key="2">
    <source>
        <dbReference type="SAM" id="Phobius"/>
    </source>
</evidence>
<keyword evidence="4" id="KW-1185">Reference proteome</keyword>
<comment type="caution">
    <text evidence="3">The sequence shown here is derived from an EMBL/GenBank/DDBJ whole genome shotgun (WGS) entry which is preliminary data.</text>
</comment>
<proteinExistence type="predicted"/>
<keyword evidence="2" id="KW-0812">Transmembrane</keyword>
<feature type="compositionally biased region" description="Polar residues" evidence="1">
    <location>
        <begin position="17"/>
        <end position="26"/>
    </location>
</feature>
<organism evidence="3 4">
    <name type="scientific">Hoeflea poritis</name>
    <dbReference type="NCBI Taxonomy" id="2993659"/>
    <lineage>
        <taxon>Bacteria</taxon>
        <taxon>Pseudomonadati</taxon>
        <taxon>Pseudomonadota</taxon>
        <taxon>Alphaproteobacteria</taxon>
        <taxon>Hyphomicrobiales</taxon>
        <taxon>Rhizobiaceae</taxon>
        <taxon>Hoeflea</taxon>
    </lineage>
</organism>
<sequence length="83" mass="8984">MTLPGKDVPHLGHRSPETNPEMSGTVSKAHLDEQMSHQGHSGVHDSMSMKSLPFAVQIILVAVSFLLLLLAGTVTNLFVPIHF</sequence>
<evidence type="ECO:0000256" key="1">
    <source>
        <dbReference type="SAM" id="MobiDB-lite"/>
    </source>
</evidence>
<gene>
    <name evidence="3" type="ORF">OOZ53_11025</name>
</gene>
<reference evidence="3" key="1">
    <citation type="submission" date="2022-11" db="EMBL/GenBank/DDBJ databases">
        <title>Hoeflea poritis sp. nov., isolated from scleractinian coral Porites lutea.</title>
        <authorList>
            <person name="Zhang G."/>
            <person name="Wei Q."/>
            <person name="Cai L."/>
        </authorList>
    </citation>
    <scope>NUCLEOTIDE SEQUENCE</scope>
    <source>
        <strain evidence="3">E7-10</strain>
    </source>
</reference>
<feature type="transmembrane region" description="Helical" evidence="2">
    <location>
        <begin position="54"/>
        <end position="79"/>
    </location>
</feature>
<accession>A0ABT4VMF2</accession>
<feature type="region of interest" description="Disordered" evidence="1">
    <location>
        <begin position="1"/>
        <end position="44"/>
    </location>
</feature>
<protein>
    <submittedName>
        <fullName evidence="3">Uncharacterized protein</fullName>
    </submittedName>
</protein>
<dbReference type="EMBL" id="JAPJZH010000006">
    <property type="protein sequence ID" value="MDA4845884.1"/>
    <property type="molecule type" value="Genomic_DNA"/>
</dbReference>
<dbReference type="RefSeq" id="WP_271089585.1">
    <property type="nucleotide sequence ID" value="NZ_JAPJZH010000006.1"/>
</dbReference>
<name>A0ABT4VMF2_9HYPH</name>